<feature type="region of interest" description="Disordered" evidence="1">
    <location>
        <begin position="1"/>
        <end position="21"/>
    </location>
</feature>
<evidence type="ECO:0000256" key="1">
    <source>
        <dbReference type="SAM" id="MobiDB-lite"/>
    </source>
</evidence>
<sequence length="176" mass="20242">MLPSDQTQESEVWSPISSPPHDHFNNNLRNVESIISESAKDEIDQKAIEKGKSPMSEVYELKTISNPNFSNLIQGGTSEVELKKEYDYCEDLAILKSIYHYYFNHGMIPYPNYSENFINYIEASIPNLKFRGLALKAKIVLLERRFLAILRIAGYDPNINNPVHREIFNLSMGLWG</sequence>
<dbReference type="InParanoid" id="A0A3Q7HF86"/>
<reference evidence="2" key="1">
    <citation type="journal article" date="2012" name="Nature">
        <title>The tomato genome sequence provides insights into fleshy fruit evolution.</title>
        <authorList>
            <consortium name="Tomato Genome Consortium"/>
        </authorList>
    </citation>
    <scope>NUCLEOTIDE SEQUENCE [LARGE SCALE GENOMIC DNA]</scope>
    <source>
        <strain evidence="2">cv. Heinz 1706</strain>
    </source>
</reference>
<dbReference type="PaxDb" id="4081-Solyc07g063980.1.1"/>
<feature type="compositionally biased region" description="Polar residues" evidence="1">
    <location>
        <begin position="1"/>
        <end position="11"/>
    </location>
</feature>
<dbReference type="AlphaFoldDB" id="A0A3Q7HF86"/>
<organism evidence="2">
    <name type="scientific">Solanum lycopersicum</name>
    <name type="common">Tomato</name>
    <name type="synonym">Lycopersicon esculentum</name>
    <dbReference type="NCBI Taxonomy" id="4081"/>
    <lineage>
        <taxon>Eukaryota</taxon>
        <taxon>Viridiplantae</taxon>
        <taxon>Streptophyta</taxon>
        <taxon>Embryophyta</taxon>
        <taxon>Tracheophyta</taxon>
        <taxon>Spermatophyta</taxon>
        <taxon>Magnoliopsida</taxon>
        <taxon>eudicotyledons</taxon>
        <taxon>Gunneridae</taxon>
        <taxon>Pentapetalae</taxon>
        <taxon>asterids</taxon>
        <taxon>lamiids</taxon>
        <taxon>Solanales</taxon>
        <taxon>Solanaceae</taxon>
        <taxon>Solanoideae</taxon>
        <taxon>Solaneae</taxon>
        <taxon>Solanum</taxon>
        <taxon>Solanum subgen. Lycopersicon</taxon>
    </lineage>
</organism>
<keyword evidence="3" id="KW-1185">Reference proteome</keyword>
<dbReference type="EnsemblPlants" id="Solyc07g063980.1.1">
    <property type="protein sequence ID" value="Solyc07g063980.1.1.1"/>
    <property type="gene ID" value="Solyc07g063980.1"/>
</dbReference>
<dbReference type="PANTHER" id="PTHR31662:SF66">
    <property type="entry name" value="ULP1 PROTEASE FAMILY, C-TERMINAL CATALYTIC DOMAIN CONTAINING PROTEIN"/>
    <property type="match status" value="1"/>
</dbReference>
<dbReference type="PANTHER" id="PTHR31662">
    <property type="entry name" value="BNAANNG10740D PROTEIN-RELATED"/>
    <property type="match status" value="1"/>
</dbReference>
<proteinExistence type="predicted"/>
<dbReference type="GO" id="GO:0006355">
    <property type="term" value="P:regulation of DNA-templated transcription"/>
    <property type="evidence" value="ECO:0007669"/>
    <property type="project" value="InterPro"/>
</dbReference>
<dbReference type="OMA" id="YCEDLAI"/>
<protein>
    <submittedName>
        <fullName evidence="2">Uncharacterized protein</fullName>
    </submittedName>
</protein>
<name>A0A3Q7HF86_SOLLC</name>
<dbReference type="Gramene" id="Solyc07g063980.1.1">
    <property type="protein sequence ID" value="Solyc07g063980.1.1.1"/>
    <property type="gene ID" value="Solyc07g063980.1"/>
</dbReference>
<dbReference type="GO" id="GO:0005634">
    <property type="term" value="C:nucleus"/>
    <property type="evidence" value="ECO:0000318"/>
    <property type="project" value="GO_Central"/>
</dbReference>
<accession>A0A3Q7HF86</accession>
<evidence type="ECO:0000313" key="3">
    <source>
        <dbReference type="Proteomes" id="UP000004994"/>
    </source>
</evidence>
<reference evidence="2" key="2">
    <citation type="submission" date="2019-01" db="UniProtKB">
        <authorList>
            <consortium name="EnsemblPlants"/>
        </authorList>
    </citation>
    <scope>IDENTIFICATION</scope>
    <source>
        <strain evidence="2">cv. Heinz 1706</strain>
    </source>
</reference>
<dbReference type="InterPro" id="IPR007592">
    <property type="entry name" value="GEBP"/>
</dbReference>
<dbReference type="Proteomes" id="UP000004994">
    <property type="component" value="Chromosome 7"/>
</dbReference>
<evidence type="ECO:0000313" key="2">
    <source>
        <dbReference type="EnsemblPlants" id="Solyc07g063980.1.1.1"/>
    </source>
</evidence>